<organism evidence="1 2">
    <name type="scientific">Ditylenchus dipsaci</name>
    <dbReference type="NCBI Taxonomy" id="166011"/>
    <lineage>
        <taxon>Eukaryota</taxon>
        <taxon>Metazoa</taxon>
        <taxon>Ecdysozoa</taxon>
        <taxon>Nematoda</taxon>
        <taxon>Chromadorea</taxon>
        <taxon>Rhabditida</taxon>
        <taxon>Tylenchina</taxon>
        <taxon>Tylenchomorpha</taxon>
        <taxon>Sphaerularioidea</taxon>
        <taxon>Anguinidae</taxon>
        <taxon>Anguininae</taxon>
        <taxon>Ditylenchus</taxon>
    </lineage>
</organism>
<evidence type="ECO:0000313" key="2">
    <source>
        <dbReference type="WBParaSite" id="jg3630.2"/>
    </source>
</evidence>
<proteinExistence type="predicted"/>
<dbReference type="AlphaFoldDB" id="A0A915E8C6"/>
<accession>A0A915E8C6</accession>
<name>A0A915E8C6_9BILA</name>
<keyword evidence="1" id="KW-1185">Reference proteome</keyword>
<dbReference type="WBParaSite" id="jg3630.2">
    <property type="protein sequence ID" value="jg3630.2"/>
    <property type="gene ID" value="jg3630"/>
</dbReference>
<evidence type="ECO:0000313" key="1">
    <source>
        <dbReference type="Proteomes" id="UP000887574"/>
    </source>
</evidence>
<protein>
    <submittedName>
        <fullName evidence="2">F-box domain-containing protein</fullName>
    </submittedName>
</protein>
<sequence length="201" mass="22937">MIQSKLMPAEVVTEVLAFLPYQNARQLLPISRRYSQILARQIDSQLHPVIEGKKKIKATCKFCPASYIGNATEMVFHLINQCKKIGPEARRTIHKLAGIKKNAEEPLSNKVTKQGEQTEFDVLLTRAFATWNIAANFLDNPFLKELLNKMRPSYKIPSRMYTFPKVLIPAEFQRVKSNLKQTTVKADFLALSSDGWSDINR</sequence>
<reference evidence="2" key="1">
    <citation type="submission" date="2022-11" db="UniProtKB">
        <authorList>
            <consortium name="WormBaseParasite"/>
        </authorList>
    </citation>
    <scope>IDENTIFICATION</scope>
</reference>
<dbReference type="Proteomes" id="UP000887574">
    <property type="component" value="Unplaced"/>
</dbReference>